<feature type="domain" description="CBM-cenC" evidence="2">
    <location>
        <begin position="2"/>
        <end position="88"/>
    </location>
</feature>
<gene>
    <name evidence="3" type="ORF">SHKM778_13020</name>
</gene>
<dbReference type="Pfam" id="PF02018">
    <property type="entry name" value="CBM_4_9"/>
    <property type="match status" value="1"/>
</dbReference>
<dbReference type="SUPFAM" id="SSF49785">
    <property type="entry name" value="Galactose-binding domain-like"/>
    <property type="match status" value="1"/>
</dbReference>
<sequence length="122" mass="12646">MHAGAAALKATPAGQDNARCSQTVAVRPNSTYQLSGWVQGGYTYLGVTGTGTTDVSTWTPDSGAWKQLSTSFSTGSATTSVTVYTHGWYGQAAYYADDISVFGPDGAAAATRSRRSPAPRAD</sequence>
<dbReference type="InterPro" id="IPR003305">
    <property type="entry name" value="CenC_carb-bd"/>
</dbReference>
<dbReference type="GO" id="GO:0016798">
    <property type="term" value="F:hydrolase activity, acting on glycosyl bonds"/>
    <property type="evidence" value="ECO:0007669"/>
    <property type="project" value="InterPro"/>
</dbReference>
<reference evidence="3" key="1">
    <citation type="submission" date="2024-06" db="EMBL/GenBank/DDBJ databases">
        <authorList>
            <consortium name="consrtm"/>
            <person name="Uemura M."/>
            <person name="Terahara T."/>
        </authorList>
    </citation>
    <scope>NUCLEOTIDE SEQUENCE</scope>
    <source>
        <strain evidence="3">KM77-8</strain>
    </source>
</reference>
<name>A0AAT9HC06_9ACTN</name>
<accession>A0AAT9HC06</accession>
<evidence type="ECO:0000259" key="2">
    <source>
        <dbReference type="Pfam" id="PF02018"/>
    </source>
</evidence>
<organism evidence="3">
    <name type="scientific">Streptomyces haneummycinicus</name>
    <dbReference type="NCBI Taxonomy" id="3074435"/>
    <lineage>
        <taxon>Bacteria</taxon>
        <taxon>Bacillati</taxon>
        <taxon>Actinomycetota</taxon>
        <taxon>Actinomycetes</taxon>
        <taxon>Kitasatosporales</taxon>
        <taxon>Streptomycetaceae</taxon>
        <taxon>Streptomyces</taxon>
    </lineage>
</organism>
<evidence type="ECO:0000313" key="3">
    <source>
        <dbReference type="EMBL" id="BFO14914.1"/>
    </source>
</evidence>
<evidence type="ECO:0000256" key="1">
    <source>
        <dbReference type="ARBA" id="ARBA00022801"/>
    </source>
</evidence>
<dbReference type="AlphaFoldDB" id="A0AAT9HC06"/>
<dbReference type="EMBL" id="AP035768">
    <property type="protein sequence ID" value="BFO14914.1"/>
    <property type="molecule type" value="Genomic_DNA"/>
</dbReference>
<keyword evidence="1" id="KW-0378">Hydrolase</keyword>
<proteinExistence type="predicted"/>
<dbReference type="Gene3D" id="2.60.120.260">
    <property type="entry name" value="Galactose-binding domain-like"/>
    <property type="match status" value="1"/>
</dbReference>
<dbReference type="InterPro" id="IPR008979">
    <property type="entry name" value="Galactose-bd-like_sf"/>
</dbReference>
<reference evidence="3" key="2">
    <citation type="submission" date="2024-07" db="EMBL/GenBank/DDBJ databases">
        <title>Streptomyces haneummycinica sp. nov., a new antibiotic-producing actinobacterium isolated from marine sediment.</title>
        <authorList>
            <person name="Uemura M."/>
            <person name="Hamada M."/>
            <person name="Hirano S."/>
            <person name="Kobayashi K."/>
            <person name="Ohshiro T."/>
            <person name="Kobayashi T."/>
            <person name="Terahara T."/>
        </authorList>
    </citation>
    <scope>NUCLEOTIDE SEQUENCE</scope>
    <source>
        <strain evidence="3">KM77-8</strain>
    </source>
</reference>
<protein>
    <recommendedName>
        <fullName evidence="2">CBM-cenC domain-containing protein</fullName>
    </recommendedName>
</protein>